<dbReference type="Proteomes" id="UP000293764">
    <property type="component" value="Unassembled WGS sequence"/>
</dbReference>
<dbReference type="EMBL" id="SDWW01000010">
    <property type="protein sequence ID" value="RYV51958.1"/>
    <property type="molecule type" value="Genomic_DNA"/>
</dbReference>
<sequence>MSLAIRPDGRPATRRRAGLVALTVAITLVGVGVGPLSFAAASASPTGTTATGPQRLHPAFAAWTATASPMTAAPAVPLTLPPELHLDTAAEAAAHVAMLDERLTVLDAALTAADAALVASDGKVGAPVRLTLADAATILRSLRGQRTHPGIPAATAAVVRLTAPVVAATTAFDLEAARAAELAAAA</sequence>
<gene>
    <name evidence="1" type="ORF">EUA98_06090</name>
</gene>
<name>A0A4Q5N1G9_9MICO</name>
<evidence type="ECO:0000313" key="1">
    <source>
        <dbReference type="EMBL" id="RYV51958.1"/>
    </source>
</evidence>
<accession>A0A4Q5N1G9</accession>
<reference evidence="1 2" key="1">
    <citation type="submission" date="2019-01" db="EMBL/GenBank/DDBJ databases">
        <title>Novel species of Cellulomonas.</title>
        <authorList>
            <person name="Liu Q."/>
            <person name="Xin Y.-H."/>
        </authorList>
    </citation>
    <scope>NUCLEOTIDE SEQUENCE [LARGE SCALE GENOMIC DNA]</scope>
    <source>
        <strain evidence="1 2">HLT2-17</strain>
    </source>
</reference>
<dbReference type="RefSeq" id="WP_207218987.1">
    <property type="nucleotide sequence ID" value="NZ_SDWW01000010.1"/>
</dbReference>
<protein>
    <submittedName>
        <fullName evidence="1">Uncharacterized protein</fullName>
    </submittedName>
</protein>
<evidence type="ECO:0000313" key="2">
    <source>
        <dbReference type="Proteomes" id="UP000293764"/>
    </source>
</evidence>
<dbReference type="AlphaFoldDB" id="A0A4Q5N1G9"/>
<organism evidence="1 2">
    <name type="scientific">Pengzhenrongella frigida</name>
    <dbReference type="NCBI Taxonomy" id="1259133"/>
    <lineage>
        <taxon>Bacteria</taxon>
        <taxon>Bacillati</taxon>
        <taxon>Actinomycetota</taxon>
        <taxon>Actinomycetes</taxon>
        <taxon>Micrococcales</taxon>
        <taxon>Pengzhenrongella</taxon>
    </lineage>
</organism>
<keyword evidence="2" id="KW-1185">Reference proteome</keyword>
<comment type="caution">
    <text evidence="1">The sequence shown here is derived from an EMBL/GenBank/DDBJ whole genome shotgun (WGS) entry which is preliminary data.</text>
</comment>
<proteinExistence type="predicted"/>
<feature type="non-terminal residue" evidence="1">
    <location>
        <position position="186"/>
    </location>
</feature>